<dbReference type="InterPro" id="IPR043504">
    <property type="entry name" value="Peptidase_S1_PA_chymotrypsin"/>
</dbReference>
<keyword evidence="2" id="KW-1185">Reference proteome</keyword>
<evidence type="ECO:0008006" key="3">
    <source>
        <dbReference type="Google" id="ProtNLM"/>
    </source>
</evidence>
<dbReference type="VEuPathDB" id="VectorBase:AMAM016960"/>
<dbReference type="AlphaFoldDB" id="A0A182T081"/>
<dbReference type="InterPro" id="IPR009003">
    <property type="entry name" value="Peptidase_S1_PA"/>
</dbReference>
<dbReference type="Proteomes" id="UP000075901">
    <property type="component" value="Unassembled WGS sequence"/>
</dbReference>
<dbReference type="EnsemblMetazoa" id="AMAM016960-RA">
    <property type="protein sequence ID" value="AMAM016960-PA"/>
    <property type="gene ID" value="AMAM016960"/>
</dbReference>
<dbReference type="InterPro" id="IPR051333">
    <property type="entry name" value="CLIP_Serine_Protease"/>
</dbReference>
<proteinExistence type="predicted"/>
<dbReference type="PANTHER" id="PTHR24260:SF147">
    <property type="entry name" value="EG:BACR7A4.3 PROTEIN-RELATED"/>
    <property type="match status" value="1"/>
</dbReference>
<dbReference type="PANTHER" id="PTHR24260">
    <property type="match status" value="1"/>
</dbReference>
<accession>A0A182T081</accession>
<reference evidence="2" key="1">
    <citation type="submission" date="2013-09" db="EMBL/GenBank/DDBJ databases">
        <title>The Genome Sequence of Anopheles maculatus species B.</title>
        <authorList>
            <consortium name="The Broad Institute Genomics Platform"/>
            <person name="Neafsey D.E."/>
            <person name="Besansky N."/>
            <person name="Howell P."/>
            <person name="Walton C."/>
            <person name="Young S.K."/>
            <person name="Zeng Q."/>
            <person name="Gargeya S."/>
            <person name="Fitzgerald M."/>
            <person name="Haas B."/>
            <person name="Abouelleil A."/>
            <person name="Allen A.W."/>
            <person name="Alvarado L."/>
            <person name="Arachchi H.M."/>
            <person name="Berlin A.M."/>
            <person name="Chapman S.B."/>
            <person name="Gainer-Dewar J."/>
            <person name="Goldberg J."/>
            <person name="Griggs A."/>
            <person name="Gujja S."/>
            <person name="Hansen M."/>
            <person name="Howarth C."/>
            <person name="Imamovic A."/>
            <person name="Ireland A."/>
            <person name="Larimer J."/>
            <person name="McCowan C."/>
            <person name="Murphy C."/>
            <person name="Pearson M."/>
            <person name="Poon T.W."/>
            <person name="Priest M."/>
            <person name="Roberts A."/>
            <person name="Saif S."/>
            <person name="Shea T."/>
            <person name="Sisk P."/>
            <person name="Sykes S."/>
            <person name="Wortman J."/>
            <person name="Nusbaum C."/>
            <person name="Birren B."/>
        </authorList>
    </citation>
    <scope>NUCLEOTIDE SEQUENCE [LARGE SCALE GENOMIC DNA]</scope>
    <source>
        <strain evidence="2">maculatus3</strain>
    </source>
</reference>
<evidence type="ECO:0000313" key="2">
    <source>
        <dbReference type="Proteomes" id="UP000075901"/>
    </source>
</evidence>
<evidence type="ECO:0000313" key="1">
    <source>
        <dbReference type="EnsemblMetazoa" id="AMAM016960-PA"/>
    </source>
</evidence>
<sequence length="310" mass="35244">MFPKNVPELESLEELMPNIERSVKDCPFSIYGHGGVALASSIFVDRYVDKRFSHIVTVLNEEVTCVGLIVDENHVLTTSECASSEDDSLPRIKLSNETLDAIDAAEKFPHAEYNVTLLRLNSSIVITKLALPTCFWDTDFQDGFDKIQTIVIAPNGSLALEETQCTYQNRFACMTELIQKSSLLQTRAIANYRMHPFVFTFGIEDTGDAIPIMKYIFWMETITKQKISSSECTAKYEEYRDYEDSMASRGEMHEQVQYSKSRLTTTNINQYRARIIPNTAQTESKRHCYGSLIAPKFILTAANCLKQYEV</sequence>
<name>A0A182T081_9DIPT</name>
<protein>
    <recommendedName>
        <fullName evidence="3">Peptidase S1 domain-containing protein</fullName>
    </recommendedName>
</protein>
<reference evidence="1" key="2">
    <citation type="submission" date="2020-05" db="UniProtKB">
        <authorList>
            <consortium name="EnsemblMetazoa"/>
        </authorList>
    </citation>
    <scope>IDENTIFICATION</scope>
    <source>
        <strain evidence="1">maculatus3</strain>
    </source>
</reference>
<dbReference type="SUPFAM" id="SSF50494">
    <property type="entry name" value="Trypsin-like serine proteases"/>
    <property type="match status" value="2"/>
</dbReference>
<organism evidence="1 2">
    <name type="scientific">Anopheles maculatus</name>
    <dbReference type="NCBI Taxonomy" id="74869"/>
    <lineage>
        <taxon>Eukaryota</taxon>
        <taxon>Metazoa</taxon>
        <taxon>Ecdysozoa</taxon>
        <taxon>Arthropoda</taxon>
        <taxon>Hexapoda</taxon>
        <taxon>Insecta</taxon>
        <taxon>Pterygota</taxon>
        <taxon>Neoptera</taxon>
        <taxon>Endopterygota</taxon>
        <taxon>Diptera</taxon>
        <taxon>Nematocera</taxon>
        <taxon>Culicoidea</taxon>
        <taxon>Culicidae</taxon>
        <taxon>Anophelinae</taxon>
        <taxon>Anopheles</taxon>
        <taxon>Anopheles maculatus group</taxon>
    </lineage>
</organism>
<dbReference type="Gene3D" id="2.40.10.10">
    <property type="entry name" value="Trypsin-like serine proteases"/>
    <property type="match status" value="3"/>
</dbReference>